<dbReference type="Proteomes" id="UP001223743">
    <property type="component" value="Unassembled WGS sequence"/>
</dbReference>
<dbReference type="PANTHER" id="PTHR43674">
    <property type="entry name" value="NITRILASE C965.09-RELATED"/>
    <property type="match status" value="1"/>
</dbReference>
<sequence length="331" mass="36329">MPETTLAAANVKIVHDKARNLKRFGELIEEAAAKGVDVLVLPEMGLQGYADFALGMGSKPAVEQKQYYYREAETIPGPSTDHIAALARRHGMTIQLGLAERSLHGNAIYNSTALIGPGGLVGIYRKTHNTFEFPYFSPGEEIPVFRTPHGTLASIICYDLAFPELIRAYAVKGAEVVLMSTAWPMRGHDRATDYHGFAMDLAAQSNAFFNQFWLVVSNHCEKGAYSQGVDYYGGSQIVDPTGKVVAYLADEEGLVTHTADLEAEILASRTEAFFGLNLLMDRRPELYGDVVDESHRYPHEALARGRIAPQQGPAEPALDRRPRLAKPARPA</sequence>
<evidence type="ECO:0000313" key="6">
    <source>
        <dbReference type="Proteomes" id="UP001223743"/>
    </source>
</evidence>
<organism evidence="5 6">
    <name type="scientific">Kaistia geumhonensis</name>
    <dbReference type="NCBI Taxonomy" id="410839"/>
    <lineage>
        <taxon>Bacteria</taxon>
        <taxon>Pseudomonadati</taxon>
        <taxon>Pseudomonadota</taxon>
        <taxon>Alphaproteobacteria</taxon>
        <taxon>Hyphomicrobiales</taxon>
        <taxon>Kaistiaceae</taxon>
        <taxon>Kaistia</taxon>
    </lineage>
</organism>
<evidence type="ECO:0000256" key="1">
    <source>
        <dbReference type="ARBA" id="ARBA00010613"/>
    </source>
</evidence>
<dbReference type="InterPro" id="IPR050345">
    <property type="entry name" value="Aliph_Amidase/BUP"/>
</dbReference>
<dbReference type="SUPFAM" id="SSF56317">
    <property type="entry name" value="Carbon-nitrogen hydrolase"/>
    <property type="match status" value="1"/>
</dbReference>
<evidence type="ECO:0000256" key="3">
    <source>
        <dbReference type="SAM" id="MobiDB-lite"/>
    </source>
</evidence>
<comment type="caution">
    <text evidence="5">The sequence shown here is derived from an EMBL/GenBank/DDBJ whole genome shotgun (WGS) entry which is preliminary data.</text>
</comment>
<keyword evidence="6" id="KW-1185">Reference proteome</keyword>
<dbReference type="PROSITE" id="PS50263">
    <property type="entry name" value="CN_HYDROLASE"/>
    <property type="match status" value="1"/>
</dbReference>
<dbReference type="CDD" id="cd07197">
    <property type="entry name" value="nitrilase"/>
    <property type="match status" value="1"/>
</dbReference>
<gene>
    <name evidence="5" type="ORF">QO015_002190</name>
</gene>
<dbReference type="EMBL" id="JAUSWJ010000001">
    <property type="protein sequence ID" value="MDQ0516577.1"/>
    <property type="molecule type" value="Genomic_DNA"/>
</dbReference>
<dbReference type="Gene3D" id="3.60.110.10">
    <property type="entry name" value="Carbon-nitrogen hydrolase"/>
    <property type="match status" value="1"/>
</dbReference>
<evidence type="ECO:0000313" key="5">
    <source>
        <dbReference type="EMBL" id="MDQ0516577.1"/>
    </source>
</evidence>
<name>A0ABU0M6I7_9HYPH</name>
<protein>
    <submittedName>
        <fullName evidence="5">Amidohydrolase</fullName>
    </submittedName>
</protein>
<evidence type="ECO:0000256" key="2">
    <source>
        <dbReference type="ARBA" id="ARBA00022801"/>
    </source>
</evidence>
<dbReference type="RefSeq" id="WP_266279431.1">
    <property type="nucleotide sequence ID" value="NZ_JAPKNF010000001.1"/>
</dbReference>
<dbReference type="InterPro" id="IPR036526">
    <property type="entry name" value="C-N_Hydrolase_sf"/>
</dbReference>
<dbReference type="InterPro" id="IPR001110">
    <property type="entry name" value="UPF0012_CS"/>
</dbReference>
<feature type="domain" description="CN hydrolase" evidence="4">
    <location>
        <begin position="2"/>
        <end position="261"/>
    </location>
</feature>
<reference evidence="5 6" key="1">
    <citation type="submission" date="2023-07" db="EMBL/GenBank/DDBJ databases">
        <title>Genomic Encyclopedia of Type Strains, Phase IV (KMG-IV): sequencing the most valuable type-strain genomes for metagenomic binning, comparative biology and taxonomic classification.</title>
        <authorList>
            <person name="Goeker M."/>
        </authorList>
    </citation>
    <scope>NUCLEOTIDE SEQUENCE [LARGE SCALE GENOMIC DNA]</scope>
    <source>
        <strain evidence="5 6">B1-1</strain>
    </source>
</reference>
<dbReference type="Pfam" id="PF00795">
    <property type="entry name" value="CN_hydrolase"/>
    <property type="match status" value="1"/>
</dbReference>
<comment type="similarity">
    <text evidence="1">Belongs to the carbon-nitrogen hydrolase superfamily. NIT1/NIT2 family.</text>
</comment>
<evidence type="ECO:0000259" key="4">
    <source>
        <dbReference type="PROSITE" id="PS50263"/>
    </source>
</evidence>
<dbReference type="PROSITE" id="PS01227">
    <property type="entry name" value="UPF0012"/>
    <property type="match status" value="1"/>
</dbReference>
<dbReference type="PANTHER" id="PTHR43674:SF16">
    <property type="entry name" value="CARBON-NITROGEN FAMILY, PUTATIVE (AFU_ORTHOLOGUE AFUA_5G02350)-RELATED"/>
    <property type="match status" value="1"/>
</dbReference>
<accession>A0ABU0M6I7</accession>
<keyword evidence="2" id="KW-0378">Hydrolase</keyword>
<feature type="region of interest" description="Disordered" evidence="3">
    <location>
        <begin position="304"/>
        <end position="331"/>
    </location>
</feature>
<proteinExistence type="inferred from homology"/>
<dbReference type="InterPro" id="IPR003010">
    <property type="entry name" value="C-N_Hydrolase"/>
</dbReference>